<dbReference type="GO" id="GO:0005524">
    <property type="term" value="F:ATP binding"/>
    <property type="evidence" value="ECO:0007669"/>
    <property type="project" value="UniProtKB-UniRule"/>
</dbReference>
<dbReference type="PANTHER" id="PTHR48053">
    <property type="entry name" value="LEUCINE RICH REPEAT FAMILY PROTEIN, EXPRESSED"/>
    <property type="match status" value="1"/>
</dbReference>
<sequence>MEKFLLKNQRIIMLIKFLVSIVVLTVTFLSTSLNLASASGSSETDRLALLTLKEHLIGGNSPGPLFSWNDSLHFCYWHGIRCDRNGRRVIGLELGGLELAGSGTISPSIGNLSSLRVVNLSHNSLHGNIPVELGQLKQLRLLDLTNNSLHGNIPSSLSNLSSLDFLNLENNQLEGIIPDDLGKLWNLQVLVLMENNLSGTIPSSIYNLSSLRYIHLGSNQLSGELEPETGFSFSKLEVLYIGGNQFTGKMPRSLANISSLEHLDMHSNGFSGSVPENLGKFQNLELLAIDYNHLGTGEAGDLGFVSSLTNCTRLRDLAIHINRFGGVLPDSVANLSSQIEFLYMGGNRISGKIPEGIGNLVNVNQLHLGENLLTGKIPSSIAKLQDLVRFDLSKNHLTGEIPSSIGNLSRLSYLYLDGNNFEGKIPLTLWNCREMFIMDLSGNQLHGRLSNQLIGAFQRLITLNLSHNSFTGVFPSDIVKSKDLVELYVDNNNFTGEIPGQIAEISALRILHMQGNLFNGSIPPSFGFLRAIESLDLSANNLSNTIPVELQKLPFLVSLNLSFNQLEGQVPREGVFKNSSRFSIMGNQNLCGGIPEIQIPRCFEDQEEKNKRKALVSIIISISVASILLFLIVIICWIKRTRTELIDIPEALVMTACCSRVSYKELLDATNGFSASNLLGEGGFSTVYKGILHGHKNPIVAVKVLNLRNLGAIKSFGVECEALRKIRHRNLVMVITSCSSIDFQGNDFKAIVLEFMSNGSLEKWLNCDSLRHLSFAQLLDIAVDVGNVLDYLHHDCESAIVHRDLKPTNVLLDDDMVAHVADFGLAKIVSDAASKLGFEQASSSVINGTIGYVAPEYGMGGPASPKGDIYSYGILLLEMITGKKPTDDLFHDGSSLHNFCKTALTSSRKLKEVVDFQLLKQINDHPDKSPKARHDGEQNMNISGEDIIWECFVAFINVGVACSIEVPVERMKIKDAIKGLHAIKGVYHHIINQPNQWNSQLN</sequence>
<dbReference type="Pfam" id="PF00560">
    <property type="entry name" value="LRR_1"/>
    <property type="match status" value="8"/>
</dbReference>
<evidence type="ECO:0000256" key="4">
    <source>
        <dbReference type="ARBA" id="ARBA00012513"/>
    </source>
</evidence>
<evidence type="ECO:0000256" key="21">
    <source>
        <dbReference type="ARBA" id="ARBA00048679"/>
    </source>
</evidence>
<evidence type="ECO:0000256" key="20">
    <source>
        <dbReference type="ARBA" id="ARBA00047899"/>
    </source>
</evidence>
<dbReference type="Proteomes" id="UP000436088">
    <property type="component" value="Unassembled WGS sequence"/>
</dbReference>
<keyword evidence="26" id="KW-1185">Reference proteome</keyword>
<keyword evidence="11" id="KW-0732">Signal</keyword>
<evidence type="ECO:0000256" key="9">
    <source>
        <dbReference type="ARBA" id="ARBA00022679"/>
    </source>
</evidence>
<dbReference type="FunFam" id="1.10.510.10:FF:000358">
    <property type="entry name" value="Putative leucine-rich repeat receptor-like serine/threonine-protein kinase"/>
    <property type="match status" value="1"/>
</dbReference>
<evidence type="ECO:0000256" key="14">
    <source>
        <dbReference type="ARBA" id="ARBA00022777"/>
    </source>
</evidence>
<evidence type="ECO:0000256" key="11">
    <source>
        <dbReference type="ARBA" id="ARBA00022729"/>
    </source>
</evidence>
<keyword evidence="17 23" id="KW-0472">Membrane</keyword>
<dbReference type="InterPro" id="IPR001611">
    <property type="entry name" value="Leu-rich_rpt"/>
</dbReference>
<evidence type="ECO:0000256" key="16">
    <source>
        <dbReference type="ARBA" id="ARBA00022989"/>
    </source>
</evidence>
<keyword evidence="14 25" id="KW-0418">Kinase</keyword>
<evidence type="ECO:0000256" key="23">
    <source>
        <dbReference type="SAM" id="Phobius"/>
    </source>
</evidence>
<protein>
    <recommendedName>
        <fullName evidence="4">non-specific serine/threonine protein kinase</fullName>
        <ecNumber evidence="4">2.7.11.1</ecNumber>
    </recommendedName>
</protein>
<feature type="binding site" evidence="22">
    <location>
        <position position="703"/>
    </location>
    <ligand>
        <name>ATP</name>
        <dbReference type="ChEBI" id="CHEBI:30616"/>
    </ligand>
</feature>
<dbReference type="GO" id="GO:0004674">
    <property type="term" value="F:protein serine/threonine kinase activity"/>
    <property type="evidence" value="ECO:0007669"/>
    <property type="project" value="UniProtKB-KW"/>
</dbReference>
<evidence type="ECO:0000256" key="13">
    <source>
        <dbReference type="ARBA" id="ARBA00022741"/>
    </source>
</evidence>
<keyword evidence="16 23" id="KW-1133">Transmembrane helix</keyword>
<proteinExistence type="inferred from homology"/>
<dbReference type="PROSITE" id="PS00107">
    <property type="entry name" value="PROTEIN_KINASE_ATP"/>
    <property type="match status" value="1"/>
</dbReference>
<keyword evidence="12" id="KW-0677">Repeat</keyword>
<reference evidence="25" key="1">
    <citation type="submission" date="2019-09" db="EMBL/GenBank/DDBJ databases">
        <title>Draft genome information of white flower Hibiscus syriacus.</title>
        <authorList>
            <person name="Kim Y.-M."/>
        </authorList>
    </citation>
    <scope>NUCLEOTIDE SEQUENCE [LARGE SCALE GENOMIC DNA]</scope>
    <source>
        <strain evidence="25">YM2019G1</strain>
    </source>
</reference>
<evidence type="ECO:0000256" key="17">
    <source>
        <dbReference type="ARBA" id="ARBA00023136"/>
    </source>
</evidence>
<gene>
    <name evidence="25" type="ORF">F3Y22_tig00002655pilonHSYRG00088</name>
</gene>
<dbReference type="InterPro" id="IPR003591">
    <property type="entry name" value="Leu-rich_rpt_typical-subtyp"/>
</dbReference>
<comment type="subcellular location">
    <subcellularLocation>
        <location evidence="1">Cell membrane</location>
        <topology evidence="1">Single-pass membrane protein</topology>
    </subcellularLocation>
    <subcellularLocation>
        <location evidence="2">Membrane</location>
        <topology evidence="2">Single-pass type I membrane protein</topology>
    </subcellularLocation>
</comment>
<dbReference type="InterPro" id="IPR032675">
    <property type="entry name" value="LRR_dom_sf"/>
</dbReference>
<evidence type="ECO:0000256" key="19">
    <source>
        <dbReference type="ARBA" id="ARBA00023180"/>
    </source>
</evidence>
<comment type="catalytic activity">
    <reaction evidence="21">
        <text>L-seryl-[protein] + ATP = O-phospho-L-seryl-[protein] + ADP + H(+)</text>
        <dbReference type="Rhea" id="RHEA:17989"/>
        <dbReference type="Rhea" id="RHEA-COMP:9863"/>
        <dbReference type="Rhea" id="RHEA-COMP:11604"/>
        <dbReference type="ChEBI" id="CHEBI:15378"/>
        <dbReference type="ChEBI" id="CHEBI:29999"/>
        <dbReference type="ChEBI" id="CHEBI:30616"/>
        <dbReference type="ChEBI" id="CHEBI:83421"/>
        <dbReference type="ChEBI" id="CHEBI:456216"/>
        <dbReference type="EC" id="2.7.11.1"/>
    </reaction>
</comment>
<keyword evidence="8" id="KW-0433">Leucine-rich repeat</keyword>
<dbReference type="InterPro" id="IPR017441">
    <property type="entry name" value="Protein_kinase_ATP_BS"/>
</dbReference>
<keyword evidence="9" id="KW-0808">Transferase</keyword>
<dbReference type="EMBL" id="VEPZ02000187">
    <property type="protein sequence ID" value="KAE8731779.1"/>
    <property type="molecule type" value="Genomic_DNA"/>
</dbReference>
<evidence type="ECO:0000256" key="7">
    <source>
        <dbReference type="ARBA" id="ARBA00022553"/>
    </source>
</evidence>
<evidence type="ECO:0000313" key="25">
    <source>
        <dbReference type="EMBL" id="KAE8731779.1"/>
    </source>
</evidence>
<keyword evidence="19" id="KW-0325">Glycoprotein</keyword>
<dbReference type="SMART" id="SM00369">
    <property type="entry name" value="LRR_TYP"/>
    <property type="match status" value="8"/>
</dbReference>
<evidence type="ECO:0000256" key="15">
    <source>
        <dbReference type="ARBA" id="ARBA00022840"/>
    </source>
</evidence>
<feature type="domain" description="Protein kinase" evidence="24">
    <location>
        <begin position="673"/>
        <end position="948"/>
    </location>
</feature>
<name>A0A6A3CXF8_HIBSY</name>
<dbReference type="FunFam" id="3.80.10.10:FF:000095">
    <property type="entry name" value="LRR receptor-like serine/threonine-protein kinase GSO1"/>
    <property type="match status" value="1"/>
</dbReference>
<dbReference type="AlphaFoldDB" id="A0A6A3CXF8"/>
<comment type="similarity">
    <text evidence="3">Belongs to the protein kinase superfamily. Ser/Thr protein kinase family.</text>
</comment>
<comment type="caution">
    <text evidence="25">The sequence shown here is derived from an EMBL/GenBank/DDBJ whole genome shotgun (WGS) entry which is preliminary data.</text>
</comment>
<dbReference type="InterPro" id="IPR013210">
    <property type="entry name" value="LRR_N_plant-typ"/>
</dbReference>
<dbReference type="InterPro" id="IPR051716">
    <property type="entry name" value="Plant_RL_S/T_kinase"/>
</dbReference>
<dbReference type="SUPFAM" id="SSF52058">
    <property type="entry name" value="L domain-like"/>
    <property type="match status" value="2"/>
</dbReference>
<dbReference type="InterPro" id="IPR000719">
    <property type="entry name" value="Prot_kinase_dom"/>
</dbReference>
<dbReference type="PANTHER" id="PTHR48053:SF162">
    <property type="entry name" value="LRR RECEPTOR-LIKE KINASE"/>
    <property type="match status" value="1"/>
</dbReference>
<dbReference type="FunFam" id="3.80.10.10:FF:000288">
    <property type="entry name" value="LRR receptor-like serine/threonine-protein kinase EFR"/>
    <property type="match status" value="1"/>
</dbReference>
<dbReference type="OrthoDB" id="676979at2759"/>
<dbReference type="PROSITE" id="PS00108">
    <property type="entry name" value="PROTEIN_KINASE_ST"/>
    <property type="match status" value="1"/>
</dbReference>
<dbReference type="SMART" id="SM00220">
    <property type="entry name" value="S_TKc"/>
    <property type="match status" value="1"/>
</dbReference>
<dbReference type="SUPFAM" id="SSF56112">
    <property type="entry name" value="Protein kinase-like (PK-like)"/>
    <property type="match status" value="1"/>
</dbReference>
<dbReference type="SMART" id="SM00365">
    <property type="entry name" value="LRR_SD22"/>
    <property type="match status" value="5"/>
</dbReference>
<keyword evidence="5" id="KW-1003">Cell membrane</keyword>
<dbReference type="InterPro" id="IPR055414">
    <property type="entry name" value="LRR_R13L4/SHOC2-like"/>
</dbReference>
<dbReference type="EC" id="2.7.11.1" evidence="4"/>
<evidence type="ECO:0000256" key="1">
    <source>
        <dbReference type="ARBA" id="ARBA00004162"/>
    </source>
</evidence>
<dbReference type="Pfam" id="PF00069">
    <property type="entry name" value="Pkinase"/>
    <property type="match status" value="1"/>
</dbReference>
<evidence type="ECO:0000256" key="5">
    <source>
        <dbReference type="ARBA" id="ARBA00022475"/>
    </source>
</evidence>
<evidence type="ECO:0000256" key="18">
    <source>
        <dbReference type="ARBA" id="ARBA00023170"/>
    </source>
</evidence>
<dbReference type="Pfam" id="PF08263">
    <property type="entry name" value="LRRNT_2"/>
    <property type="match status" value="1"/>
</dbReference>
<evidence type="ECO:0000256" key="3">
    <source>
        <dbReference type="ARBA" id="ARBA00008684"/>
    </source>
</evidence>
<dbReference type="Gene3D" id="3.80.10.10">
    <property type="entry name" value="Ribonuclease Inhibitor"/>
    <property type="match status" value="3"/>
</dbReference>
<evidence type="ECO:0000256" key="10">
    <source>
        <dbReference type="ARBA" id="ARBA00022692"/>
    </source>
</evidence>
<dbReference type="FunFam" id="3.30.200.20:FF:000432">
    <property type="entry name" value="LRR receptor-like serine/threonine-protein kinase EFR"/>
    <property type="match status" value="1"/>
</dbReference>
<dbReference type="Pfam" id="PF23598">
    <property type="entry name" value="LRR_14"/>
    <property type="match status" value="1"/>
</dbReference>
<evidence type="ECO:0000313" key="26">
    <source>
        <dbReference type="Proteomes" id="UP000436088"/>
    </source>
</evidence>
<dbReference type="InterPro" id="IPR008271">
    <property type="entry name" value="Ser/Thr_kinase_AS"/>
</dbReference>
<dbReference type="GO" id="GO:0005886">
    <property type="term" value="C:plasma membrane"/>
    <property type="evidence" value="ECO:0007669"/>
    <property type="project" value="UniProtKB-SubCell"/>
</dbReference>
<keyword evidence="13 22" id="KW-0547">Nucleotide-binding</keyword>
<keyword evidence="15 22" id="KW-0067">ATP-binding</keyword>
<dbReference type="Gene3D" id="1.10.510.10">
    <property type="entry name" value="Transferase(Phosphotransferase) domain 1"/>
    <property type="match status" value="1"/>
</dbReference>
<evidence type="ECO:0000259" key="24">
    <source>
        <dbReference type="PROSITE" id="PS50011"/>
    </source>
</evidence>
<feature type="transmembrane region" description="Helical" evidence="23">
    <location>
        <begin position="614"/>
        <end position="638"/>
    </location>
</feature>
<dbReference type="Gene3D" id="3.30.200.20">
    <property type="entry name" value="Phosphorylase Kinase, domain 1"/>
    <property type="match status" value="1"/>
</dbReference>
<evidence type="ECO:0000256" key="12">
    <source>
        <dbReference type="ARBA" id="ARBA00022737"/>
    </source>
</evidence>
<dbReference type="InterPro" id="IPR011009">
    <property type="entry name" value="Kinase-like_dom_sf"/>
</dbReference>
<keyword evidence="6" id="KW-0723">Serine/threonine-protein kinase</keyword>
<keyword evidence="10 23" id="KW-0812">Transmembrane</keyword>
<keyword evidence="18" id="KW-0675">Receptor</keyword>
<evidence type="ECO:0000256" key="6">
    <source>
        <dbReference type="ARBA" id="ARBA00022527"/>
    </source>
</evidence>
<dbReference type="PROSITE" id="PS50011">
    <property type="entry name" value="PROTEIN_KINASE_DOM"/>
    <property type="match status" value="1"/>
</dbReference>
<accession>A0A6A3CXF8</accession>
<evidence type="ECO:0000256" key="8">
    <source>
        <dbReference type="ARBA" id="ARBA00022614"/>
    </source>
</evidence>
<comment type="catalytic activity">
    <reaction evidence="20">
        <text>L-threonyl-[protein] + ATP = O-phospho-L-threonyl-[protein] + ADP + H(+)</text>
        <dbReference type="Rhea" id="RHEA:46608"/>
        <dbReference type="Rhea" id="RHEA-COMP:11060"/>
        <dbReference type="Rhea" id="RHEA-COMP:11605"/>
        <dbReference type="ChEBI" id="CHEBI:15378"/>
        <dbReference type="ChEBI" id="CHEBI:30013"/>
        <dbReference type="ChEBI" id="CHEBI:30616"/>
        <dbReference type="ChEBI" id="CHEBI:61977"/>
        <dbReference type="ChEBI" id="CHEBI:456216"/>
        <dbReference type="EC" id="2.7.11.1"/>
    </reaction>
</comment>
<organism evidence="25 26">
    <name type="scientific">Hibiscus syriacus</name>
    <name type="common">Rose of Sharon</name>
    <dbReference type="NCBI Taxonomy" id="106335"/>
    <lineage>
        <taxon>Eukaryota</taxon>
        <taxon>Viridiplantae</taxon>
        <taxon>Streptophyta</taxon>
        <taxon>Embryophyta</taxon>
        <taxon>Tracheophyta</taxon>
        <taxon>Spermatophyta</taxon>
        <taxon>Magnoliopsida</taxon>
        <taxon>eudicotyledons</taxon>
        <taxon>Gunneridae</taxon>
        <taxon>Pentapetalae</taxon>
        <taxon>rosids</taxon>
        <taxon>malvids</taxon>
        <taxon>Malvales</taxon>
        <taxon>Malvaceae</taxon>
        <taxon>Malvoideae</taxon>
        <taxon>Hibiscus</taxon>
    </lineage>
</organism>
<evidence type="ECO:0000256" key="2">
    <source>
        <dbReference type="ARBA" id="ARBA00004479"/>
    </source>
</evidence>
<evidence type="ECO:0000256" key="22">
    <source>
        <dbReference type="PROSITE-ProRule" id="PRU10141"/>
    </source>
</evidence>
<keyword evidence="7" id="KW-0597">Phosphoprotein</keyword>